<dbReference type="AlphaFoldDB" id="A0A9D1HBL2"/>
<evidence type="ECO:0000313" key="3">
    <source>
        <dbReference type="EMBL" id="HIT98933.1"/>
    </source>
</evidence>
<proteinExistence type="predicted"/>
<protein>
    <submittedName>
        <fullName evidence="3">Zinc ribbon domain-containing protein</fullName>
    </submittedName>
</protein>
<dbReference type="EMBL" id="DVLX01000021">
    <property type="protein sequence ID" value="HIT98933.1"/>
    <property type="molecule type" value="Genomic_DNA"/>
</dbReference>
<accession>A0A9D1HBL2</accession>
<feature type="transmembrane region" description="Helical" evidence="1">
    <location>
        <begin position="86"/>
        <end position="108"/>
    </location>
</feature>
<organism evidence="3 4">
    <name type="scientific">Candidatus Allocopromorpha excrementavium</name>
    <dbReference type="NCBI Taxonomy" id="2840741"/>
    <lineage>
        <taxon>Bacteria</taxon>
        <taxon>Bacillati</taxon>
        <taxon>Bacillota</taxon>
        <taxon>Clostridia</taxon>
        <taxon>Eubacteriales</taxon>
        <taxon>Eubacteriaceae</taxon>
        <taxon>Eubacteriaceae incertae sedis</taxon>
        <taxon>Candidatus Allocopromorpha</taxon>
    </lineage>
</organism>
<reference evidence="3" key="2">
    <citation type="journal article" date="2021" name="PeerJ">
        <title>Extensive microbial diversity within the chicken gut microbiome revealed by metagenomics and culture.</title>
        <authorList>
            <person name="Gilroy R."/>
            <person name="Ravi A."/>
            <person name="Getino M."/>
            <person name="Pursley I."/>
            <person name="Horton D.L."/>
            <person name="Alikhan N.F."/>
            <person name="Baker D."/>
            <person name="Gharbi K."/>
            <person name="Hall N."/>
            <person name="Watson M."/>
            <person name="Adriaenssens E.M."/>
            <person name="Foster-Nyarko E."/>
            <person name="Jarju S."/>
            <person name="Secka A."/>
            <person name="Antonio M."/>
            <person name="Oren A."/>
            <person name="Chaudhuri R.R."/>
            <person name="La Ragione R."/>
            <person name="Hildebrand F."/>
            <person name="Pallen M.J."/>
        </authorList>
    </citation>
    <scope>NUCLEOTIDE SEQUENCE</scope>
    <source>
        <strain evidence="3">CHK176-22527</strain>
    </source>
</reference>
<evidence type="ECO:0000259" key="2">
    <source>
        <dbReference type="Pfam" id="PF12773"/>
    </source>
</evidence>
<feature type="transmembrane region" description="Helical" evidence="1">
    <location>
        <begin position="20"/>
        <end position="39"/>
    </location>
</feature>
<reference evidence="3" key="1">
    <citation type="submission" date="2020-10" db="EMBL/GenBank/DDBJ databases">
        <authorList>
            <person name="Gilroy R."/>
        </authorList>
    </citation>
    <scope>NUCLEOTIDE SEQUENCE</scope>
    <source>
        <strain evidence="3">CHK176-22527</strain>
    </source>
</reference>
<dbReference type="Pfam" id="PF12773">
    <property type="entry name" value="DZR"/>
    <property type="match status" value="1"/>
</dbReference>
<comment type="caution">
    <text evidence="3">The sequence shown here is derived from an EMBL/GenBank/DDBJ whole genome shotgun (WGS) entry which is preliminary data.</text>
</comment>
<dbReference type="Proteomes" id="UP000824159">
    <property type="component" value="Unassembled WGS sequence"/>
</dbReference>
<sequence length="195" mass="21885">MEKIKNKVMKVDYSKFFKRFIPLAIIFLLLGGAVAGFVLRTQISEVASYLNETEYVDVHEIQGEEEGDGYKDIAITEPSEGADAFITIYVLILGALFCIYWLMTAACLYKSAHSSKMNGLFWLLCGLCGNIFAVLAFMVVRSLIRQRCIECGHWQMKGRWHCTECGAAMNKVCPECGGTCDLNDRYCSRCGKPLD</sequence>
<name>A0A9D1HBL2_9FIRM</name>
<keyword evidence="1" id="KW-1133">Transmembrane helix</keyword>
<evidence type="ECO:0000256" key="1">
    <source>
        <dbReference type="SAM" id="Phobius"/>
    </source>
</evidence>
<evidence type="ECO:0000313" key="4">
    <source>
        <dbReference type="Proteomes" id="UP000824159"/>
    </source>
</evidence>
<feature type="domain" description="DZANK-type" evidence="2">
    <location>
        <begin position="148"/>
        <end position="191"/>
    </location>
</feature>
<gene>
    <name evidence="3" type="ORF">IAD12_01575</name>
</gene>
<dbReference type="InterPro" id="IPR025874">
    <property type="entry name" value="DZR"/>
</dbReference>
<keyword evidence="1" id="KW-0472">Membrane</keyword>
<keyword evidence="1" id="KW-0812">Transmembrane</keyword>
<feature type="transmembrane region" description="Helical" evidence="1">
    <location>
        <begin position="120"/>
        <end position="140"/>
    </location>
</feature>